<dbReference type="Pfam" id="PF00437">
    <property type="entry name" value="T2SSE"/>
    <property type="match status" value="1"/>
</dbReference>
<dbReference type="AlphaFoldDB" id="A0A839N5X1"/>
<dbReference type="CDD" id="cd01130">
    <property type="entry name" value="VirB11-like_ATPase"/>
    <property type="match status" value="1"/>
</dbReference>
<feature type="compositionally biased region" description="Basic and acidic residues" evidence="2">
    <location>
        <begin position="47"/>
        <end position="73"/>
    </location>
</feature>
<comment type="similarity">
    <text evidence="1">Belongs to the GSP E family.</text>
</comment>
<dbReference type="EMBL" id="JACHVQ010000001">
    <property type="protein sequence ID" value="MBB2892169.1"/>
    <property type="molecule type" value="Genomic_DNA"/>
</dbReference>
<proteinExistence type="inferred from homology"/>
<dbReference type="PANTHER" id="PTHR30486">
    <property type="entry name" value="TWITCHING MOTILITY PROTEIN PILT"/>
    <property type="match status" value="1"/>
</dbReference>
<dbReference type="Gene3D" id="3.40.50.300">
    <property type="entry name" value="P-loop containing nucleotide triphosphate hydrolases"/>
    <property type="match status" value="1"/>
</dbReference>
<evidence type="ECO:0000256" key="2">
    <source>
        <dbReference type="SAM" id="MobiDB-lite"/>
    </source>
</evidence>
<evidence type="ECO:0000256" key="1">
    <source>
        <dbReference type="ARBA" id="ARBA00006611"/>
    </source>
</evidence>
<keyword evidence="5" id="KW-1185">Reference proteome</keyword>
<protein>
    <submittedName>
        <fullName evidence="4">Flp pilus assembly CpaF family ATPase</fullName>
    </submittedName>
</protein>
<dbReference type="InterPro" id="IPR001482">
    <property type="entry name" value="T2SS/T4SS_dom"/>
</dbReference>
<evidence type="ECO:0000313" key="5">
    <source>
        <dbReference type="Proteomes" id="UP000559182"/>
    </source>
</evidence>
<dbReference type="Proteomes" id="UP000559182">
    <property type="component" value="Unassembled WGS sequence"/>
</dbReference>
<gene>
    <name evidence="4" type="ORF">FHU39_002153</name>
</gene>
<dbReference type="InterPro" id="IPR027417">
    <property type="entry name" value="P-loop_NTPase"/>
</dbReference>
<evidence type="ECO:0000313" key="4">
    <source>
        <dbReference type="EMBL" id="MBB2892169.1"/>
    </source>
</evidence>
<organism evidence="4 5">
    <name type="scientific">Flexivirga oryzae</name>
    <dbReference type="NCBI Taxonomy" id="1794944"/>
    <lineage>
        <taxon>Bacteria</taxon>
        <taxon>Bacillati</taxon>
        <taxon>Actinomycetota</taxon>
        <taxon>Actinomycetes</taxon>
        <taxon>Micrococcales</taxon>
        <taxon>Dermacoccaceae</taxon>
        <taxon>Flexivirga</taxon>
    </lineage>
</organism>
<feature type="domain" description="Bacterial type II secretion system protein E" evidence="3">
    <location>
        <begin position="259"/>
        <end position="436"/>
    </location>
</feature>
<dbReference type="GO" id="GO:0016887">
    <property type="term" value="F:ATP hydrolysis activity"/>
    <property type="evidence" value="ECO:0007669"/>
    <property type="project" value="InterPro"/>
</dbReference>
<dbReference type="InterPro" id="IPR050921">
    <property type="entry name" value="T4SS_GSP_E_ATPase"/>
</dbReference>
<dbReference type="RefSeq" id="WP_183320319.1">
    <property type="nucleotide sequence ID" value="NZ_JACHVQ010000001.1"/>
</dbReference>
<feature type="region of interest" description="Disordered" evidence="2">
    <location>
        <begin position="1"/>
        <end position="88"/>
    </location>
</feature>
<dbReference type="PANTHER" id="PTHR30486:SF6">
    <property type="entry name" value="TYPE IV PILUS RETRACTATION ATPASE PILT"/>
    <property type="match status" value="1"/>
</dbReference>
<dbReference type="SUPFAM" id="SSF52540">
    <property type="entry name" value="P-loop containing nucleoside triphosphate hydrolases"/>
    <property type="match status" value="1"/>
</dbReference>
<dbReference type="Gene3D" id="3.30.450.380">
    <property type="match status" value="1"/>
</dbReference>
<sequence>MTQSNPWVSDPDDPTDPTSLPLFAGDDGADTDKPKTGRVRSSFSLGEESHDRPGYIHAVDQPRSDDDSTDAGRGRQAGRSARRRKTGANAHDGIDWGLVAAFRSQASEQLSAAIGKDRTLDEQAQEELGRSIILELLESEAAEAVSAGRQSWSLEQQDDMAEAIFNALFRLGRFQPLVDDETVENIEAYGHDHVLLLHSDGRIEQGPPVAESDEELIEFLTFLGSKSGSGRPFSEAQPRLHINLPGGARLAAACWSTNRPTVVIRRHRVRDTDLRELAATGMLSDLQADFLEAAVKARLNIIVAGPQGAGKTTMVRGLCASIDPWEKIGTFETEYELFLDEMPRHKRVIAFESRPGSGEVGINGRQAGEVTLDELLIDSFRFMLGRTIVGEVRGPEILSMIKAMQSTAGSISTTHAANAKAAIRKLVTCAMEAGAHISDGYAVSAVAGHIDLIVQLHYQPGAQEGTDQEKRPQRWISEIVSVEPGEEATGYATQHVFRPKFGGPAVASVLPEHIRGVLEEHGFDTRAFENERRIHGGESS</sequence>
<name>A0A839N5X1_9MICO</name>
<evidence type="ECO:0000259" key="3">
    <source>
        <dbReference type="Pfam" id="PF00437"/>
    </source>
</evidence>
<reference evidence="4 5" key="1">
    <citation type="submission" date="2020-08" db="EMBL/GenBank/DDBJ databases">
        <title>Sequencing the genomes of 1000 actinobacteria strains.</title>
        <authorList>
            <person name="Klenk H.-P."/>
        </authorList>
    </citation>
    <scope>NUCLEOTIDE SEQUENCE [LARGE SCALE GENOMIC DNA]</scope>
    <source>
        <strain evidence="4 5">DSM 105369</strain>
    </source>
</reference>
<accession>A0A839N5X1</accession>
<comment type="caution">
    <text evidence="4">The sequence shown here is derived from an EMBL/GenBank/DDBJ whole genome shotgun (WGS) entry which is preliminary data.</text>
</comment>